<keyword evidence="2" id="KW-1185">Reference proteome</keyword>
<accession>A0ABN8JFU3</accession>
<sequence length="56" mass="6198">MTVDAFEGPVIQFTAATTAVTMLTNKGRHIEDDFIAMRSWIPPLSRLAPTTPRPAR</sequence>
<organism evidence="1 2">
    <name type="scientific">Mesorhizobium ventifaucium</name>
    <dbReference type="NCBI Taxonomy" id="666020"/>
    <lineage>
        <taxon>Bacteria</taxon>
        <taxon>Pseudomonadati</taxon>
        <taxon>Pseudomonadota</taxon>
        <taxon>Alphaproteobacteria</taxon>
        <taxon>Hyphomicrobiales</taxon>
        <taxon>Phyllobacteriaceae</taxon>
        <taxon>Mesorhizobium</taxon>
    </lineage>
</organism>
<reference evidence="1" key="1">
    <citation type="submission" date="2022-03" db="EMBL/GenBank/DDBJ databases">
        <authorList>
            <person name="Brunel B."/>
        </authorList>
    </citation>
    <scope>NUCLEOTIDE SEQUENCE</scope>
    <source>
        <strain evidence="1">STM4922sample</strain>
    </source>
</reference>
<evidence type="ECO:0000313" key="2">
    <source>
        <dbReference type="Proteomes" id="UP001152604"/>
    </source>
</evidence>
<comment type="caution">
    <text evidence="1">The sequence shown here is derived from an EMBL/GenBank/DDBJ whole genome shotgun (WGS) entry which is preliminary data.</text>
</comment>
<protein>
    <submittedName>
        <fullName evidence="1">Uncharacterized protein</fullName>
    </submittedName>
</protein>
<dbReference type="EMBL" id="CAKXZS010000010">
    <property type="protein sequence ID" value="CAH2397002.1"/>
    <property type="molecule type" value="Genomic_DNA"/>
</dbReference>
<proteinExistence type="predicted"/>
<name>A0ABN8JFU3_9HYPH</name>
<evidence type="ECO:0000313" key="1">
    <source>
        <dbReference type="EMBL" id="CAH2397002.1"/>
    </source>
</evidence>
<dbReference type="Proteomes" id="UP001152604">
    <property type="component" value="Unassembled WGS sequence"/>
</dbReference>
<gene>
    <name evidence="1" type="ORF">MES4922_180108</name>
</gene>